<feature type="domain" description="PIN" evidence="1">
    <location>
        <begin position="1"/>
        <end position="124"/>
    </location>
</feature>
<dbReference type="InterPro" id="IPR002716">
    <property type="entry name" value="PIN_dom"/>
</dbReference>
<comment type="caution">
    <text evidence="2">The sequence shown here is derived from an EMBL/GenBank/DDBJ whole genome shotgun (WGS) entry which is preliminary data.</text>
</comment>
<proteinExistence type="predicted"/>
<dbReference type="Proteomes" id="UP001169006">
    <property type="component" value="Unassembled WGS sequence"/>
</dbReference>
<accession>A0ABT8SSM4</accession>
<keyword evidence="3" id="KW-1185">Reference proteome</keyword>
<evidence type="ECO:0000313" key="3">
    <source>
        <dbReference type="Proteomes" id="UP001169006"/>
    </source>
</evidence>
<organism evidence="2 3">
    <name type="scientific">Rhizobium oryzicola</name>
    <dbReference type="NCBI Taxonomy" id="1232668"/>
    <lineage>
        <taxon>Bacteria</taxon>
        <taxon>Pseudomonadati</taxon>
        <taxon>Pseudomonadota</taxon>
        <taxon>Alphaproteobacteria</taxon>
        <taxon>Hyphomicrobiales</taxon>
        <taxon>Rhizobiaceae</taxon>
        <taxon>Rhizobium/Agrobacterium group</taxon>
        <taxon>Rhizobium</taxon>
    </lineage>
</organism>
<evidence type="ECO:0000313" key="2">
    <source>
        <dbReference type="EMBL" id="MDO1581413.1"/>
    </source>
</evidence>
<reference evidence="2" key="2">
    <citation type="submission" date="2023-07" db="EMBL/GenBank/DDBJ databases">
        <authorList>
            <person name="Sun H."/>
        </authorList>
    </citation>
    <scope>NUCLEOTIDE SEQUENCE</scope>
    <source>
        <strain evidence="2">05753</strain>
    </source>
</reference>
<dbReference type="EMBL" id="JAUKWQ010000001">
    <property type="protein sequence ID" value="MDO1581413.1"/>
    <property type="molecule type" value="Genomic_DNA"/>
</dbReference>
<dbReference type="Pfam" id="PF13470">
    <property type="entry name" value="PIN_3"/>
    <property type="match status" value="1"/>
</dbReference>
<sequence>MLDVNVLVSNLMAYAKGHQDTASQTLVSMVSNQTWGLSDKSQLIISFEMIETLETVLRRLSLPQPKISAYCSSIIDVMRYGPDALDPYLILGGEERLAISDVEDAGVLAVAFGAKVDILVTDNLRDFISKDAEVIDTQIVQTRASGQRTLQAIRYAIADIDMIIAHPFDVLQWMRSGYDFTPAALWTTICKGE</sequence>
<reference evidence="2" key="1">
    <citation type="journal article" date="2015" name="Int. J. Syst. Evol. Microbiol.">
        <title>Rhizobium oryzicola sp. nov., potential plant-growth-promoting endophytic bacteria isolated from rice roots.</title>
        <authorList>
            <person name="Zhang X.X."/>
            <person name="Gao J.S."/>
            <person name="Cao Y.H."/>
            <person name="Sheirdil R.A."/>
            <person name="Wang X.C."/>
            <person name="Zhang L."/>
        </authorList>
    </citation>
    <scope>NUCLEOTIDE SEQUENCE</scope>
    <source>
        <strain evidence="2">05753</strain>
    </source>
</reference>
<evidence type="ECO:0000259" key="1">
    <source>
        <dbReference type="Pfam" id="PF13470"/>
    </source>
</evidence>
<protein>
    <submittedName>
        <fullName evidence="2">PIN domain-containing protein</fullName>
    </submittedName>
</protein>
<gene>
    <name evidence="2" type="ORF">Q2T52_04825</name>
</gene>
<name>A0ABT8SSM4_9HYPH</name>